<evidence type="ECO:0000313" key="2">
    <source>
        <dbReference type="Proteomes" id="UP000683925"/>
    </source>
</evidence>
<organism evidence="1 2">
    <name type="scientific">Paramecium octaurelia</name>
    <dbReference type="NCBI Taxonomy" id="43137"/>
    <lineage>
        <taxon>Eukaryota</taxon>
        <taxon>Sar</taxon>
        <taxon>Alveolata</taxon>
        <taxon>Ciliophora</taxon>
        <taxon>Intramacronucleata</taxon>
        <taxon>Oligohymenophorea</taxon>
        <taxon>Peniculida</taxon>
        <taxon>Parameciidae</taxon>
        <taxon>Paramecium</taxon>
    </lineage>
</organism>
<keyword evidence="2" id="KW-1185">Reference proteome</keyword>
<gene>
    <name evidence="1" type="ORF">POCTA_138.1.T0290384</name>
</gene>
<protein>
    <submittedName>
        <fullName evidence="1">Uncharacterized protein</fullName>
    </submittedName>
</protein>
<dbReference type="Proteomes" id="UP000683925">
    <property type="component" value="Unassembled WGS sequence"/>
</dbReference>
<evidence type="ECO:0000313" key="1">
    <source>
        <dbReference type="EMBL" id="CAD8154840.1"/>
    </source>
</evidence>
<accession>A0A8S1TRA0</accession>
<dbReference type="EMBL" id="CAJJDP010000029">
    <property type="protein sequence ID" value="CAD8154840.1"/>
    <property type="molecule type" value="Genomic_DNA"/>
</dbReference>
<comment type="caution">
    <text evidence="1">The sequence shown here is derived from an EMBL/GenBank/DDBJ whole genome shotgun (WGS) entry which is preliminary data.</text>
</comment>
<reference evidence="1" key="1">
    <citation type="submission" date="2021-01" db="EMBL/GenBank/DDBJ databases">
        <authorList>
            <consortium name="Genoscope - CEA"/>
            <person name="William W."/>
        </authorList>
    </citation>
    <scope>NUCLEOTIDE SEQUENCE</scope>
</reference>
<dbReference type="AlphaFoldDB" id="A0A8S1TRA0"/>
<name>A0A8S1TRA0_PAROT</name>
<proteinExistence type="predicted"/>
<sequence length="71" mass="8638">MTDILRWMRELQFLICEQGVSHGKKMICDNIKNHLFLKRRKCEFSLELREISYKNIEQNQEELGRIQITLK</sequence>